<evidence type="ECO:0000313" key="3">
    <source>
        <dbReference type="Proteomes" id="UP000182658"/>
    </source>
</evidence>
<gene>
    <name evidence="2" type="ORF">CONLIGDRAFT_440819</name>
</gene>
<protein>
    <submittedName>
        <fullName evidence="2">Uncharacterized protein</fullName>
    </submittedName>
</protein>
<reference evidence="2 3" key="1">
    <citation type="submission" date="2016-10" db="EMBL/GenBank/DDBJ databases">
        <title>Draft genome sequence of Coniochaeta ligniaria NRRL30616, a lignocellulolytic fungus for bioabatement of inhibitors in plant biomass hydrolysates.</title>
        <authorList>
            <consortium name="DOE Joint Genome Institute"/>
            <person name="Jimenez D.J."/>
            <person name="Hector R.E."/>
            <person name="Riley R."/>
            <person name="Sun H."/>
            <person name="Grigoriev I.V."/>
            <person name="Van Elsas J.D."/>
            <person name="Nichols N.N."/>
        </authorList>
    </citation>
    <scope>NUCLEOTIDE SEQUENCE [LARGE SCALE GENOMIC DNA]</scope>
    <source>
        <strain evidence="2 3">NRRL 30616</strain>
    </source>
</reference>
<dbReference type="EMBL" id="KV875099">
    <property type="protein sequence ID" value="OIW27593.1"/>
    <property type="molecule type" value="Genomic_DNA"/>
</dbReference>
<evidence type="ECO:0000256" key="1">
    <source>
        <dbReference type="SAM" id="MobiDB-lite"/>
    </source>
</evidence>
<feature type="compositionally biased region" description="Low complexity" evidence="1">
    <location>
        <begin position="174"/>
        <end position="196"/>
    </location>
</feature>
<organism evidence="2 3">
    <name type="scientific">Coniochaeta ligniaria NRRL 30616</name>
    <dbReference type="NCBI Taxonomy" id="1408157"/>
    <lineage>
        <taxon>Eukaryota</taxon>
        <taxon>Fungi</taxon>
        <taxon>Dikarya</taxon>
        <taxon>Ascomycota</taxon>
        <taxon>Pezizomycotina</taxon>
        <taxon>Sordariomycetes</taxon>
        <taxon>Sordariomycetidae</taxon>
        <taxon>Coniochaetales</taxon>
        <taxon>Coniochaetaceae</taxon>
        <taxon>Coniochaeta</taxon>
    </lineage>
</organism>
<feature type="region of interest" description="Disordered" evidence="1">
    <location>
        <begin position="73"/>
        <end position="205"/>
    </location>
</feature>
<keyword evidence="3" id="KW-1185">Reference proteome</keyword>
<dbReference type="AlphaFoldDB" id="A0A1J7J2P9"/>
<accession>A0A1J7J2P9</accession>
<dbReference type="InParanoid" id="A0A1J7J2P9"/>
<name>A0A1J7J2P9_9PEZI</name>
<feature type="region of interest" description="Disordered" evidence="1">
    <location>
        <begin position="1"/>
        <end position="30"/>
    </location>
</feature>
<evidence type="ECO:0000313" key="2">
    <source>
        <dbReference type="EMBL" id="OIW27593.1"/>
    </source>
</evidence>
<dbReference type="OrthoDB" id="5223630at2759"/>
<sequence>MGFGRLLSRRSKEPNTGYTASINSDFSIPESVPPAYPVDGRSNKSTVAIDAKPYMPAFPIMASYNLADGPKSRFPSMLSRKPVGQPEQQQHSGALPYQMAQAAIPRPPFSPGGSDNDGPRSFYSHQDDSGYGQAAYQSPPNIRPMSIPVPGITSNSNSNGATTKQRHTSGGFLSSFTNNTSSSSASNNNSSSSASSRPQVDVAPSEVRRCTKLLRRMYELQLDMWSMRYAYEQDMPERHEKRRQADALLVEIQNMIQTWTTTSGAGWSAEERAQVEYIGRHLDSLSQNKFW</sequence>
<feature type="compositionally biased region" description="Polar residues" evidence="1">
    <location>
        <begin position="14"/>
        <end position="26"/>
    </location>
</feature>
<feature type="compositionally biased region" description="Polar residues" evidence="1">
    <location>
        <begin position="152"/>
        <end position="163"/>
    </location>
</feature>
<proteinExistence type="predicted"/>
<dbReference type="Proteomes" id="UP000182658">
    <property type="component" value="Unassembled WGS sequence"/>
</dbReference>